<reference evidence="1" key="1">
    <citation type="submission" date="2014-11" db="EMBL/GenBank/DDBJ databases">
        <authorList>
            <person name="Amaro Gonzalez C."/>
        </authorList>
    </citation>
    <scope>NUCLEOTIDE SEQUENCE</scope>
</reference>
<sequence length="25" mass="2798">MRLGCCKTISKNIMNNVHCNTRCGT</sequence>
<dbReference type="AlphaFoldDB" id="A0A0E9UBE3"/>
<reference evidence="1" key="2">
    <citation type="journal article" date="2015" name="Fish Shellfish Immunol.">
        <title>Early steps in the European eel (Anguilla anguilla)-Vibrio vulnificus interaction in the gills: Role of the RtxA13 toxin.</title>
        <authorList>
            <person name="Callol A."/>
            <person name="Pajuelo D."/>
            <person name="Ebbesson L."/>
            <person name="Teles M."/>
            <person name="MacKenzie S."/>
            <person name="Amaro C."/>
        </authorList>
    </citation>
    <scope>NUCLEOTIDE SEQUENCE</scope>
</reference>
<organism evidence="1">
    <name type="scientific">Anguilla anguilla</name>
    <name type="common">European freshwater eel</name>
    <name type="synonym">Muraena anguilla</name>
    <dbReference type="NCBI Taxonomy" id="7936"/>
    <lineage>
        <taxon>Eukaryota</taxon>
        <taxon>Metazoa</taxon>
        <taxon>Chordata</taxon>
        <taxon>Craniata</taxon>
        <taxon>Vertebrata</taxon>
        <taxon>Euteleostomi</taxon>
        <taxon>Actinopterygii</taxon>
        <taxon>Neopterygii</taxon>
        <taxon>Teleostei</taxon>
        <taxon>Anguilliformes</taxon>
        <taxon>Anguillidae</taxon>
        <taxon>Anguilla</taxon>
    </lineage>
</organism>
<name>A0A0E9UBE3_ANGAN</name>
<proteinExistence type="predicted"/>
<accession>A0A0E9UBE3</accession>
<evidence type="ECO:0000313" key="1">
    <source>
        <dbReference type="EMBL" id="JAH63166.1"/>
    </source>
</evidence>
<protein>
    <submittedName>
        <fullName evidence="1">Uncharacterized protein</fullName>
    </submittedName>
</protein>
<dbReference type="EMBL" id="GBXM01045411">
    <property type="protein sequence ID" value="JAH63166.1"/>
    <property type="molecule type" value="Transcribed_RNA"/>
</dbReference>